<accession>A0A9P6KCB0</accession>
<evidence type="ECO:0000313" key="2">
    <source>
        <dbReference type="Proteomes" id="UP000780801"/>
    </source>
</evidence>
<keyword evidence="2" id="KW-1185">Reference proteome</keyword>
<dbReference type="OrthoDB" id="2358751at2759"/>
<name>A0A9P6KCB0_9FUNG</name>
<proteinExistence type="predicted"/>
<dbReference type="EMBL" id="JAABOA010002719">
    <property type="protein sequence ID" value="KAF9579492.1"/>
    <property type="molecule type" value="Genomic_DNA"/>
</dbReference>
<dbReference type="SUPFAM" id="SSF52047">
    <property type="entry name" value="RNI-like"/>
    <property type="match status" value="1"/>
</dbReference>
<evidence type="ECO:0000313" key="1">
    <source>
        <dbReference type="EMBL" id="KAF9579492.1"/>
    </source>
</evidence>
<organism evidence="1 2">
    <name type="scientific">Lunasporangiospora selenospora</name>
    <dbReference type="NCBI Taxonomy" id="979761"/>
    <lineage>
        <taxon>Eukaryota</taxon>
        <taxon>Fungi</taxon>
        <taxon>Fungi incertae sedis</taxon>
        <taxon>Mucoromycota</taxon>
        <taxon>Mortierellomycotina</taxon>
        <taxon>Mortierellomycetes</taxon>
        <taxon>Mortierellales</taxon>
        <taxon>Mortierellaceae</taxon>
        <taxon>Lunasporangiospora</taxon>
    </lineage>
</organism>
<gene>
    <name evidence="1" type="ORF">BGW38_004226</name>
</gene>
<reference evidence="1" key="1">
    <citation type="journal article" date="2020" name="Fungal Divers.">
        <title>Resolving the Mortierellaceae phylogeny through synthesis of multi-gene phylogenetics and phylogenomics.</title>
        <authorList>
            <person name="Vandepol N."/>
            <person name="Liber J."/>
            <person name="Desiro A."/>
            <person name="Na H."/>
            <person name="Kennedy M."/>
            <person name="Barry K."/>
            <person name="Grigoriev I.V."/>
            <person name="Miller A.N."/>
            <person name="O'Donnell K."/>
            <person name="Stajich J.E."/>
            <person name="Bonito G."/>
        </authorList>
    </citation>
    <scope>NUCLEOTIDE SEQUENCE</scope>
    <source>
        <strain evidence="1">KOD1015</strain>
    </source>
</reference>
<sequence>MLFLTQNAVNIRRLELKIDEFSDLVDLGLHLKMSSLRALNVKFSNVSLHQRRSCENALQSFIRGNQNAFPSKRPLRLELDRELDTKFWTNATQYQKDGPESQGGCLEGRLGLYSSLESPCAMDASFIPWFYERFSNSSIDTSRLWWFKDAKDRPVLLEKNGTTKGSAKAVATKTLAFLMQCPQLRELLLCVSHVDQFRLDMLSSHKCQETGDTMEGAKAPRAQLHIPRCPQLSKLNLRTALHTRILLGALNDAVALFRDSLRELGACAGDGYQEYIYEGSGMLPYPTAEFGPNPAVVEFSRRCNTIGYWDAPFLRKIHLMVQGAHYLDVGAFDGCPQLEELYLSSDGRQTTLLAKGSDDKSLDTPPWLDPFKRFPKWTLPRLRALKVVGEIALQFNYGSFIDGMPNLVSAEITDWSPRDPKAKLEDDTWPKRWNLPRLRKLDLVGPMACVFSWGRLLDLPMLKDLNLQYTNPPASRIRKTVIDADSTIPGSITGDDHHQFIWDNKIEGILCKGMPFFKSRLQKIDILGESAMTQDEFVDLMTVYAPNFKDIIVDEISDPEYKMNMSGYLDGITRALNCLDSKNYLELAEKAADMPTTGPEVFYTVEELRGYFLEHAAFGFDEEDLERQKLFSHLSLWPPRTGSRTVRLKLYRSVTDDEARIVDDYCYEISRHEDHSNPPDISVYLHNECLFNLADLE</sequence>
<comment type="caution">
    <text evidence="1">The sequence shown here is derived from an EMBL/GenBank/DDBJ whole genome shotgun (WGS) entry which is preliminary data.</text>
</comment>
<protein>
    <submittedName>
        <fullName evidence="1">Uncharacterized protein</fullName>
    </submittedName>
</protein>
<dbReference type="AlphaFoldDB" id="A0A9P6KCB0"/>
<dbReference type="Proteomes" id="UP000780801">
    <property type="component" value="Unassembled WGS sequence"/>
</dbReference>